<dbReference type="Proteomes" id="UP001596110">
    <property type="component" value="Unassembled WGS sequence"/>
</dbReference>
<gene>
    <name evidence="2" type="ORF">ACFPQ3_10840</name>
</gene>
<accession>A0ABW0UEJ6</accession>
<feature type="domain" description="IrrE N-terminal-like" evidence="1">
    <location>
        <begin position="12"/>
        <end position="116"/>
    </location>
</feature>
<organism evidence="2 3">
    <name type="scientific">Streptococcus caledonicus</name>
    <dbReference type="NCBI Taxonomy" id="2614158"/>
    <lineage>
        <taxon>Bacteria</taxon>
        <taxon>Bacillati</taxon>
        <taxon>Bacillota</taxon>
        <taxon>Bacilli</taxon>
        <taxon>Lactobacillales</taxon>
        <taxon>Streptococcaceae</taxon>
        <taxon>Streptococcus</taxon>
    </lineage>
</organism>
<evidence type="ECO:0000313" key="2">
    <source>
        <dbReference type="EMBL" id="MFC5632022.1"/>
    </source>
</evidence>
<keyword evidence="3" id="KW-1185">Reference proteome</keyword>
<dbReference type="Pfam" id="PF06114">
    <property type="entry name" value="Peptidase_M78"/>
    <property type="match status" value="1"/>
</dbReference>
<proteinExistence type="predicted"/>
<evidence type="ECO:0000313" key="3">
    <source>
        <dbReference type="Proteomes" id="UP001596110"/>
    </source>
</evidence>
<reference evidence="3" key="1">
    <citation type="journal article" date="2019" name="Int. J. Syst. Evol. Microbiol.">
        <title>The Global Catalogue of Microorganisms (GCM) 10K type strain sequencing project: providing services to taxonomists for standard genome sequencing and annotation.</title>
        <authorList>
            <consortium name="The Broad Institute Genomics Platform"/>
            <consortium name="The Broad Institute Genome Sequencing Center for Infectious Disease"/>
            <person name="Wu L."/>
            <person name="Ma J."/>
        </authorList>
    </citation>
    <scope>NUCLEOTIDE SEQUENCE [LARGE SCALE GENOMIC DNA]</scope>
    <source>
        <strain evidence="3">DT43</strain>
    </source>
</reference>
<dbReference type="RefSeq" id="WP_232323225.1">
    <property type="nucleotide sequence ID" value="NZ_JBHSOJ010000032.1"/>
</dbReference>
<dbReference type="InterPro" id="IPR010359">
    <property type="entry name" value="IrrE_HExxH"/>
</dbReference>
<sequence length="144" mass="17026">MIDLNKLIKETEKLGVVVLWADLPESKGRHLIQGNGNHKIIFLDKQLDDIEAYNVLLHERSHFINNDYDNVLSSIETYQHRIETVAEKDRIVDFLNLINNEFPIDEEFNYLKYMELSSIDPKYESFVIKTAKSLFLENKENFYD</sequence>
<protein>
    <submittedName>
        <fullName evidence="2">ImmA/IrrE family metallo-endopeptidase</fullName>
    </submittedName>
</protein>
<dbReference type="EMBL" id="JBHSOJ010000032">
    <property type="protein sequence ID" value="MFC5632022.1"/>
    <property type="molecule type" value="Genomic_DNA"/>
</dbReference>
<name>A0ABW0UEJ6_9STRE</name>
<evidence type="ECO:0000259" key="1">
    <source>
        <dbReference type="Pfam" id="PF06114"/>
    </source>
</evidence>
<comment type="caution">
    <text evidence="2">The sequence shown here is derived from an EMBL/GenBank/DDBJ whole genome shotgun (WGS) entry which is preliminary data.</text>
</comment>